<feature type="compositionally biased region" description="Polar residues" evidence="1">
    <location>
        <begin position="21"/>
        <end position="30"/>
    </location>
</feature>
<name>A0A1I8H046_9PLAT</name>
<feature type="compositionally biased region" description="Polar residues" evidence="1">
    <location>
        <begin position="1"/>
        <end position="10"/>
    </location>
</feature>
<dbReference type="WBParaSite" id="maker-uti_cns_0003713-snap-gene-0.5-mRNA-1">
    <property type="protein sequence ID" value="maker-uti_cns_0003713-snap-gene-0.5-mRNA-1"/>
    <property type="gene ID" value="maker-uti_cns_0003713-snap-gene-0.5"/>
</dbReference>
<protein>
    <submittedName>
        <fullName evidence="3">Uncharacterized protein</fullName>
    </submittedName>
</protein>
<reference evidence="3" key="1">
    <citation type="submission" date="2016-11" db="UniProtKB">
        <authorList>
            <consortium name="WormBaseParasite"/>
        </authorList>
    </citation>
    <scope>IDENTIFICATION</scope>
</reference>
<accession>A0A1I8H046</accession>
<organism evidence="2 3">
    <name type="scientific">Macrostomum lignano</name>
    <dbReference type="NCBI Taxonomy" id="282301"/>
    <lineage>
        <taxon>Eukaryota</taxon>
        <taxon>Metazoa</taxon>
        <taxon>Spiralia</taxon>
        <taxon>Lophotrochozoa</taxon>
        <taxon>Platyhelminthes</taxon>
        <taxon>Rhabditophora</taxon>
        <taxon>Macrostomorpha</taxon>
        <taxon>Macrostomida</taxon>
        <taxon>Macrostomidae</taxon>
        <taxon>Macrostomum</taxon>
    </lineage>
</organism>
<evidence type="ECO:0000313" key="3">
    <source>
        <dbReference type="WBParaSite" id="maker-uti_cns_0003713-snap-gene-0.5-mRNA-1"/>
    </source>
</evidence>
<dbReference type="AlphaFoldDB" id="A0A1I8H046"/>
<proteinExistence type="predicted"/>
<dbReference type="Proteomes" id="UP000095280">
    <property type="component" value="Unplaced"/>
</dbReference>
<evidence type="ECO:0000313" key="2">
    <source>
        <dbReference type="Proteomes" id="UP000095280"/>
    </source>
</evidence>
<evidence type="ECO:0000256" key="1">
    <source>
        <dbReference type="SAM" id="MobiDB-lite"/>
    </source>
</evidence>
<keyword evidence="2" id="KW-1185">Reference proteome</keyword>
<sequence length="53" mass="5407">MGQSGSSELRISQEADAATFASGSSHQIRQSPHRRLRSSVGCAPAAPAGQPDG</sequence>
<feature type="region of interest" description="Disordered" evidence="1">
    <location>
        <begin position="1"/>
        <end position="53"/>
    </location>
</feature>